<dbReference type="Proteomes" id="UP000264980">
    <property type="component" value="Chromosome"/>
</dbReference>
<reference evidence="1 2" key="1">
    <citation type="submission" date="2016-01" db="EMBL/GenBank/DDBJ databases">
        <authorList>
            <person name="Oliw E.H."/>
        </authorList>
    </citation>
    <scope>NUCLEOTIDE SEQUENCE [LARGE SCALE GENOMIC DNA]</scope>
    <source>
        <strain evidence="1 2">MDcuke</strain>
    </source>
</reference>
<evidence type="ECO:0000313" key="1">
    <source>
        <dbReference type="EMBL" id="AXF75018.1"/>
    </source>
</evidence>
<dbReference type="RefSeq" id="WP_233478960.1">
    <property type="nucleotide sequence ID" value="NZ_CP013970.1"/>
</dbReference>
<protein>
    <submittedName>
        <fullName evidence="1">Type VI secretion system baseplate subunit TssK</fullName>
    </submittedName>
</protein>
<dbReference type="AlphaFoldDB" id="A0A345CNK1"/>
<dbReference type="Pfam" id="PF05936">
    <property type="entry name" value="T6SS_VasE"/>
    <property type="match status" value="1"/>
</dbReference>
<dbReference type="EMBL" id="CP013970">
    <property type="protein sequence ID" value="AXF75018.1"/>
    <property type="molecule type" value="Genomic_DNA"/>
</dbReference>
<sequence>MSTNRVIWREGLFVKPQHFQQQQRHNDYQSAMSVEMLNCCAYGVYSLVLNHDLLKLGRIGLISAQGMMPDGTLFDIPHQDLLPQPLNIGLTHEASSRDIYLALPLRNESINEIGEANTVSASHRVRYREMLASVMDLHSEEGGISSLVLAQLAPRLMQGHEDMSAWTTLPVCRIREKLPDGTLVLDDDFIPTCLAVKASASLRRFMDEIQGTLGERAKRLAERIGSPGQQGIADVAEFMMLQLLNRLQPGFSHLATLKILHPQAFYHQLVQGCGELMTFTDITRLPGQFAVYNHDDLTTTFRPVIQMMRQALSTVLTPRAISIQLQEQAHGIRVATVGDRDLFSHADFVLAVKAQVPQTQLHRQFIQQTKITSLARIRELVSVQIQGVPLVVLPTAPRQLPYHAGYTYFMLDRKSPEWKNVQQGNAIAFHVSGQFPELAMQLWAIRDNG</sequence>
<evidence type="ECO:0000313" key="2">
    <source>
        <dbReference type="Proteomes" id="UP000264980"/>
    </source>
</evidence>
<dbReference type="PANTHER" id="PTHR35566">
    <property type="entry name" value="BLR3599 PROTEIN"/>
    <property type="match status" value="1"/>
</dbReference>
<dbReference type="PANTHER" id="PTHR35566:SF1">
    <property type="entry name" value="TYPE VI SECRETION SYSTEM BASEPLATE COMPONENT TSSK1"/>
    <property type="match status" value="1"/>
</dbReference>
<dbReference type="NCBIfam" id="TIGR03353">
    <property type="entry name" value="VI_chp_4"/>
    <property type="match status" value="1"/>
</dbReference>
<gene>
    <name evidence="1" type="primary">tssK</name>
    <name evidence="1" type="ORF">AV903_01055</name>
</gene>
<name>A0A345CNK1_9GAMM</name>
<proteinExistence type="predicted"/>
<dbReference type="InterPro" id="IPR010263">
    <property type="entry name" value="T6SS_TssK"/>
</dbReference>
<accession>A0A345CNK1</accession>
<organism evidence="1 2">
    <name type="scientific">Erwinia tracheiphila</name>
    <dbReference type="NCBI Taxonomy" id="65700"/>
    <lineage>
        <taxon>Bacteria</taxon>
        <taxon>Pseudomonadati</taxon>
        <taxon>Pseudomonadota</taxon>
        <taxon>Gammaproteobacteria</taxon>
        <taxon>Enterobacterales</taxon>
        <taxon>Erwiniaceae</taxon>
        <taxon>Erwinia</taxon>
    </lineage>
</organism>